<dbReference type="EMBL" id="JABANN010000651">
    <property type="protein sequence ID" value="KAF4655308.1"/>
    <property type="molecule type" value="Genomic_DNA"/>
</dbReference>
<evidence type="ECO:0000259" key="2">
    <source>
        <dbReference type="PROSITE" id="PS51767"/>
    </source>
</evidence>
<evidence type="ECO:0000313" key="3">
    <source>
        <dbReference type="EMBL" id="KAF4655308.1"/>
    </source>
</evidence>
<protein>
    <recommendedName>
        <fullName evidence="2">Peptidase A1 domain-containing protein</fullName>
    </recommendedName>
</protein>
<dbReference type="InterPro" id="IPR021109">
    <property type="entry name" value="Peptidase_aspartic_dom_sf"/>
</dbReference>
<dbReference type="InterPro" id="IPR033121">
    <property type="entry name" value="PEPTIDASE_A1"/>
</dbReference>
<gene>
    <name evidence="3" type="ORF">FOL46_008304</name>
</gene>
<dbReference type="CDD" id="cd05471">
    <property type="entry name" value="pepsin_like"/>
    <property type="match status" value="1"/>
</dbReference>
<dbReference type="AlphaFoldDB" id="A0A7J6L7X2"/>
<sequence length="385" mass="43261">MKYRTSCTLIIPLQVWCSVRLPLLHERGFLRTELLLGGQRVRFVADTGSISFHAVGRCYFPDWCERYPYNCYDLSLDELEALATGMVTFKNYRRSREEIRSMDGLVESASGGFETEMSLNVVVGALWKSVEGVWESGKARPDAILGLGLPRRRSNTFLEQLTKSGIIDEPVFTIKLPETLAGHGEVTLGELEPKKPSERGALVYFPVGVDTLGVRKWSVMLSAISVRGNDQLPIDNFATVDSGDPCLRGPPEEVEKLISYIMTEANKMPRKIVQRGKSGNYYWLLCDDAKYLPDLELKFTSEADSPYTLSIPGELLSQKFPGLEDKPECHLRILKHPSSMWSLGMPLFRNRTIRFDARGGRIGLVVDQEEPSERSSDQGDNSLLE</sequence>
<evidence type="ECO:0000256" key="1">
    <source>
        <dbReference type="ARBA" id="ARBA00007447"/>
    </source>
</evidence>
<name>A0A7J6L7X2_PEROL</name>
<proteinExistence type="inferred from homology"/>
<accession>A0A7J6L7X2</accession>
<dbReference type="PANTHER" id="PTHR47966">
    <property type="entry name" value="BETA-SITE APP-CLEAVING ENZYME, ISOFORM A-RELATED"/>
    <property type="match status" value="1"/>
</dbReference>
<dbReference type="GO" id="GO:0004190">
    <property type="term" value="F:aspartic-type endopeptidase activity"/>
    <property type="evidence" value="ECO:0007669"/>
    <property type="project" value="InterPro"/>
</dbReference>
<comment type="caution">
    <text evidence="3">The sequence shown here is derived from an EMBL/GenBank/DDBJ whole genome shotgun (WGS) entry which is preliminary data.</text>
</comment>
<dbReference type="PANTHER" id="PTHR47966:SF74">
    <property type="entry name" value="AGR407CP"/>
    <property type="match status" value="1"/>
</dbReference>
<dbReference type="InterPro" id="IPR001461">
    <property type="entry name" value="Aspartic_peptidase_A1"/>
</dbReference>
<dbReference type="InterPro" id="IPR034164">
    <property type="entry name" value="Pepsin-like_dom"/>
</dbReference>
<evidence type="ECO:0000313" key="4">
    <source>
        <dbReference type="Proteomes" id="UP000572268"/>
    </source>
</evidence>
<dbReference type="GO" id="GO:0006508">
    <property type="term" value="P:proteolysis"/>
    <property type="evidence" value="ECO:0007669"/>
    <property type="project" value="InterPro"/>
</dbReference>
<dbReference type="Gene3D" id="2.40.70.10">
    <property type="entry name" value="Acid Proteases"/>
    <property type="match status" value="1"/>
</dbReference>
<dbReference type="Pfam" id="PF00026">
    <property type="entry name" value="Asp"/>
    <property type="match status" value="1"/>
</dbReference>
<dbReference type="PROSITE" id="PS51767">
    <property type="entry name" value="PEPTIDASE_A1"/>
    <property type="match status" value="1"/>
</dbReference>
<dbReference type="SUPFAM" id="SSF50630">
    <property type="entry name" value="Acid proteases"/>
    <property type="match status" value="1"/>
</dbReference>
<comment type="similarity">
    <text evidence="1">Belongs to the peptidase A1 family.</text>
</comment>
<feature type="domain" description="Peptidase A1" evidence="2">
    <location>
        <begin position="30"/>
        <end position="365"/>
    </location>
</feature>
<dbReference type="Proteomes" id="UP000572268">
    <property type="component" value="Unassembled WGS sequence"/>
</dbReference>
<reference evidence="3 4" key="1">
    <citation type="submission" date="2020-04" db="EMBL/GenBank/DDBJ databases">
        <title>Perkinsus olseni comparative genomics.</title>
        <authorList>
            <person name="Bogema D.R."/>
        </authorList>
    </citation>
    <scope>NUCLEOTIDE SEQUENCE [LARGE SCALE GENOMIC DNA]</scope>
    <source>
        <strain evidence="3">ATCC PRA-31</strain>
    </source>
</reference>
<organism evidence="3 4">
    <name type="scientific">Perkinsus olseni</name>
    <name type="common">Perkinsus atlanticus</name>
    <dbReference type="NCBI Taxonomy" id="32597"/>
    <lineage>
        <taxon>Eukaryota</taxon>
        <taxon>Sar</taxon>
        <taxon>Alveolata</taxon>
        <taxon>Perkinsozoa</taxon>
        <taxon>Perkinsea</taxon>
        <taxon>Perkinsida</taxon>
        <taxon>Perkinsidae</taxon>
        <taxon>Perkinsus</taxon>
    </lineage>
</organism>